<name>A0A812XCQ9_SYMPI</name>
<organism evidence="2 3">
    <name type="scientific">Symbiodinium pilosum</name>
    <name type="common">Dinoflagellate</name>
    <dbReference type="NCBI Taxonomy" id="2952"/>
    <lineage>
        <taxon>Eukaryota</taxon>
        <taxon>Sar</taxon>
        <taxon>Alveolata</taxon>
        <taxon>Dinophyceae</taxon>
        <taxon>Suessiales</taxon>
        <taxon>Symbiodiniaceae</taxon>
        <taxon>Symbiodinium</taxon>
    </lineage>
</organism>
<dbReference type="AlphaFoldDB" id="A0A812XCQ9"/>
<feature type="region of interest" description="Disordered" evidence="1">
    <location>
        <begin position="141"/>
        <end position="180"/>
    </location>
</feature>
<evidence type="ECO:0000313" key="2">
    <source>
        <dbReference type="EMBL" id="CAE7728999.1"/>
    </source>
</evidence>
<evidence type="ECO:0000256" key="1">
    <source>
        <dbReference type="SAM" id="MobiDB-lite"/>
    </source>
</evidence>
<gene>
    <name evidence="2" type="primary">Copb2</name>
    <name evidence="2" type="ORF">SPIL2461_LOCUS20900</name>
</gene>
<accession>A0A812XCQ9</accession>
<protein>
    <submittedName>
        <fullName evidence="2">Copb2 protein</fullName>
    </submittedName>
</protein>
<dbReference type="Proteomes" id="UP000649617">
    <property type="component" value="Unassembled WGS sequence"/>
</dbReference>
<sequence length="180" mass="19649">MPGTVPIFIMWEARNHGFGVRMGQVVADGLERHDGWLSTRAWLQDSDLHVVQRADGGAGVETVYSVLNDGRSLQIRRQVWEPSGDNESCPCWQQFAKCEKDGLDSMLVEKGGSIRNAFLDGATLSKPDRILAEPKTVEAVGPYTKVPTPPLMPCAPSGAPSRQPIARRRFQRPAVAAASP</sequence>
<reference evidence="2" key="1">
    <citation type="submission" date="2021-02" db="EMBL/GenBank/DDBJ databases">
        <authorList>
            <person name="Dougan E. K."/>
            <person name="Rhodes N."/>
            <person name="Thang M."/>
            <person name="Chan C."/>
        </authorList>
    </citation>
    <scope>NUCLEOTIDE SEQUENCE</scope>
</reference>
<proteinExistence type="predicted"/>
<comment type="caution">
    <text evidence="2">The sequence shown here is derived from an EMBL/GenBank/DDBJ whole genome shotgun (WGS) entry which is preliminary data.</text>
</comment>
<evidence type="ECO:0000313" key="3">
    <source>
        <dbReference type="Proteomes" id="UP000649617"/>
    </source>
</evidence>
<dbReference type="EMBL" id="CAJNIZ010045745">
    <property type="protein sequence ID" value="CAE7728999.1"/>
    <property type="molecule type" value="Genomic_DNA"/>
</dbReference>
<keyword evidence="3" id="KW-1185">Reference proteome</keyword>